<proteinExistence type="inferred from homology"/>
<dbReference type="PANTHER" id="PTHR11932">
    <property type="entry name" value="CULLIN"/>
    <property type="match status" value="1"/>
</dbReference>
<accession>A0ABR1IX69</accession>
<evidence type="ECO:0000313" key="3">
    <source>
        <dbReference type="EMBL" id="KAK7441048.1"/>
    </source>
</evidence>
<dbReference type="GO" id="GO:0016874">
    <property type="term" value="F:ligase activity"/>
    <property type="evidence" value="ECO:0007669"/>
    <property type="project" value="UniProtKB-KW"/>
</dbReference>
<dbReference type="InterPro" id="IPR016159">
    <property type="entry name" value="Cullin_repeat-like_dom_sf"/>
</dbReference>
<reference evidence="3 4" key="1">
    <citation type="submission" date="2024-01" db="EMBL/GenBank/DDBJ databases">
        <title>A draft genome for the cacao thread blight pathogen Marasmiellus scandens.</title>
        <authorList>
            <person name="Baruah I.K."/>
            <person name="Leung J."/>
            <person name="Bukari Y."/>
            <person name="Amoako-Attah I."/>
            <person name="Meinhardt L.W."/>
            <person name="Bailey B.A."/>
            <person name="Cohen S.P."/>
        </authorList>
    </citation>
    <scope>NUCLEOTIDE SEQUENCE [LARGE SCALE GENOMIC DNA]</scope>
    <source>
        <strain evidence="3 4">GH-19</strain>
    </source>
</reference>
<protein>
    <submittedName>
        <fullName evidence="3">Ubiquitin ligase (Cullin) of SCF</fullName>
    </submittedName>
</protein>
<dbReference type="Gene3D" id="1.20.1310.10">
    <property type="entry name" value="Cullin Repeats"/>
    <property type="match status" value="2"/>
</dbReference>
<dbReference type="InterPro" id="IPR001373">
    <property type="entry name" value="Cullin_N"/>
</dbReference>
<keyword evidence="3" id="KW-0436">Ligase</keyword>
<comment type="similarity">
    <text evidence="1">Belongs to the cullin family.</text>
</comment>
<name>A0ABR1IX69_9AGAR</name>
<evidence type="ECO:0000259" key="2">
    <source>
        <dbReference type="Pfam" id="PF00888"/>
    </source>
</evidence>
<dbReference type="InterPro" id="IPR045093">
    <property type="entry name" value="Cullin"/>
</dbReference>
<evidence type="ECO:0000256" key="1">
    <source>
        <dbReference type="ARBA" id="ARBA00006019"/>
    </source>
</evidence>
<dbReference type="Proteomes" id="UP001498398">
    <property type="component" value="Unassembled WGS sequence"/>
</dbReference>
<dbReference type="SUPFAM" id="SSF74788">
    <property type="entry name" value="Cullin repeat-like"/>
    <property type="match status" value="1"/>
</dbReference>
<organism evidence="3 4">
    <name type="scientific">Marasmiellus scandens</name>
    <dbReference type="NCBI Taxonomy" id="2682957"/>
    <lineage>
        <taxon>Eukaryota</taxon>
        <taxon>Fungi</taxon>
        <taxon>Dikarya</taxon>
        <taxon>Basidiomycota</taxon>
        <taxon>Agaricomycotina</taxon>
        <taxon>Agaricomycetes</taxon>
        <taxon>Agaricomycetidae</taxon>
        <taxon>Agaricales</taxon>
        <taxon>Marasmiineae</taxon>
        <taxon>Omphalotaceae</taxon>
        <taxon>Marasmiellus</taxon>
    </lineage>
</organism>
<sequence length="293" mass="34234">MTEADTQLPTQPTPKADLEETWAFLHVGIDRLFTEGLDHFDYMRLYSTIYNYCTSLPDAQACSTNVYVKLKEYLATRLGSTGEVKIPLKSIRFKLIYILLQRILKLRGKEVLRHYVDEWDHYTRGASHLNRLFTYPDRVLKREREKGNTDTLPIYTLALVQWKERVFLPLQQQEITLTTLILDLIEQDRNGCDIDQTLIKDVLSSFASLGIDENDFGRKCFDVYRAHFLEPFLTTTKDYYEKKSFGSSDTHVNWLQSEETRIDSYVCPDTDIRDEILSKCVDVVRGKTEQETE</sequence>
<dbReference type="EMBL" id="JBANRG010000065">
    <property type="protein sequence ID" value="KAK7441048.1"/>
    <property type="molecule type" value="Genomic_DNA"/>
</dbReference>
<feature type="domain" description="Cullin N-terminal" evidence="2">
    <location>
        <begin position="22"/>
        <end position="264"/>
    </location>
</feature>
<evidence type="ECO:0000313" key="4">
    <source>
        <dbReference type="Proteomes" id="UP001498398"/>
    </source>
</evidence>
<comment type="caution">
    <text evidence="3">The sequence shown here is derived from an EMBL/GenBank/DDBJ whole genome shotgun (WGS) entry which is preliminary data.</text>
</comment>
<keyword evidence="4" id="KW-1185">Reference proteome</keyword>
<dbReference type="Pfam" id="PF00888">
    <property type="entry name" value="Cullin"/>
    <property type="match status" value="1"/>
</dbReference>
<gene>
    <name evidence="3" type="primary">CDC53_4</name>
    <name evidence="3" type="ORF">VKT23_016832</name>
</gene>